<dbReference type="PROSITE" id="PS01124">
    <property type="entry name" value="HTH_ARAC_FAMILY_2"/>
    <property type="match status" value="1"/>
</dbReference>
<protein>
    <submittedName>
        <fullName evidence="7">AraC family transcriptional regulator</fullName>
    </submittedName>
</protein>
<evidence type="ECO:0000256" key="2">
    <source>
        <dbReference type="ARBA" id="ARBA00023125"/>
    </source>
</evidence>
<dbReference type="InterPro" id="IPR018062">
    <property type="entry name" value="HTH_AraC-typ_CS"/>
</dbReference>
<keyword evidence="1" id="KW-0805">Transcription regulation</keyword>
<dbReference type="InterPro" id="IPR009057">
    <property type="entry name" value="Homeodomain-like_sf"/>
</dbReference>
<dbReference type="Proteomes" id="UP000315439">
    <property type="component" value="Unassembled WGS sequence"/>
</dbReference>
<dbReference type="AlphaFoldDB" id="A0A545UIZ6"/>
<reference evidence="7 8" key="1">
    <citation type="submission" date="2019-07" db="EMBL/GenBank/DDBJ databases">
        <title>Draft genome for Aliikangiella sp. M105.</title>
        <authorList>
            <person name="Wang G."/>
        </authorList>
    </citation>
    <scope>NUCLEOTIDE SEQUENCE [LARGE SCALE GENOMIC DNA]</scope>
    <source>
        <strain evidence="7 8">M105</strain>
    </source>
</reference>
<keyword evidence="8" id="KW-1185">Reference proteome</keyword>
<dbReference type="PRINTS" id="PR00032">
    <property type="entry name" value="HTHARAC"/>
</dbReference>
<evidence type="ECO:0000313" key="7">
    <source>
        <dbReference type="EMBL" id="TQV89437.1"/>
    </source>
</evidence>
<evidence type="ECO:0000256" key="4">
    <source>
        <dbReference type="SAM" id="MobiDB-lite"/>
    </source>
</evidence>
<feature type="domain" description="HTH araC/xylS-type" evidence="6">
    <location>
        <begin position="281"/>
        <end position="387"/>
    </location>
</feature>
<evidence type="ECO:0000256" key="5">
    <source>
        <dbReference type="SAM" id="Phobius"/>
    </source>
</evidence>
<dbReference type="InterPro" id="IPR020449">
    <property type="entry name" value="Tscrpt_reg_AraC-type_HTH"/>
</dbReference>
<sequence>MPILQQYLFVIGSFQGLLLACLLLFDGRSTTASRILGLWCLLLALSFLMAFSQMGEGVTPFTFLIGWRNYLPASYGALLYLYCRHAIIERPLSYKDLWHLLPVLSCYLLNLDTLLASPEAKFNMSYQDLTQSLNFRISEYILFLQSYIYIGFSASLIQKYQRQAGNTLASFNPDIFHWLWKVLILDFIIWTLKISSYLPGYHYVLSLLGDILIILLIYTIALAQWRNPDLFLIKQFVLEPAKKDVNDEPVSSSKSERIAEQQNDVNGSKPDSGALESETRKNILEVVQRYMTERQGFKDNQLTLNRLAEAVEVSTHHLSEVLNQQDGKNFYRFVNGYRIDFVCEKLKQDQSAKIIELAMEAGFSSKSTFNAVFKQLKEMTPSEYRKQLMAT</sequence>
<name>A0A545UIZ6_9GAMM</name>
<feature type="transmembrane region" description="Helical" evidence="5">
    <location>
        <begin position="37"/>
        <end position="55"/>
    </location>
</feature>
<dbReference type="EMBL" id="VIKS01000001">
    <property type="protein sequence ID" value="TQV89437.1"/>
    <property type="molecule type" value="Genomic_DNA"/>
</dbReference>
<feature type="region of interest" description="Disordered" evidence="4">
    <location>
        <begin position="245"/>
        <end position="275"/>
    </location>
</feature>
<feature type="transmembrane region" description="Helical" evidence="5">
    <location>
        <begin position="67"/>
        <end position="85"/>
    </location>
</feature>
<dbReference type="GO" id="GO:0043565">
    <property type="term" value="F:sequence-specific DNA binding"/>
    <property type="evidence" value="ECO:0007669"/>
    <property type="project" value="InterPro"/>
</dbReference>
<dbReference type="OrthoDB" id="345413at2"/>
<accession>A0A545UIZ6</accession>
<evidence type="ECO:0000259" key="6">
    <source>
        <dbReference type="PROSITE" id="PS01124"/>
    </source>
</evidence>
<dbReference type="PROSITE" id="PS00041">
    <property type="entry name" value="HTH_ARAC_FAMILY_1"/>
    <property type="match status" value="1"/>
</dbReference>
<evidence type="ECO:0000313" key="8">
    <source>
        <dbReference type="Proteomes" id="UP000315439"/>
    </source>
</evidence>
<dbReference type="GO" id="GO:0003700">
    <property type="term" value="F:DNA-binding transcription factor activity"/>
    <property type="evidence" value="ECO:0007669"/>
    <property type="project" value="InterPro"/>
</dbReference>
<feature type="transmembrane region" description="Helical" evidence="5">
    <location>
        <begin position="204"/>
        <end position="225"/>
    </location>
</feature>
<feature type="transmembrane region" description="Helical" evidence="5">
    <location>
        <begin position="137"/>
        <end position="157"/>
    </location>
</feature>
<keyword evidence="2" id="KW-0238">DNA-binding</keyword>
<dbReference type="PANTHER" id="PTHR43280">
    <property type="entry name" value="ARAC-FAMILY TRANSCRIPTIONAL REGULATOR"/>
    <property type="match status" value="1"/>
</dbReference>
<keyword evidence="5" id="KW-0472">Membrane</keyword>
<keyword evidence="3" id="KW-0804">Transcription</keyword>
<evidence type="ECO:0000256" key="3">
    <source>
        <dbReference type="ARBA" id="ARBA00023163"/>
    </source>
</evidence>
<gene>
    <name evidence="7" type="ORF">FLL46_00715</name>
</gene>
<organism evidence="7 8">
    <name type="scientific">Aliikangiella coralliicola</name>
    <dbReference type="NCBI Taxonomy" id="2592383"/>
    <lineage>
        <taxon>Bacteria</taxon>
        <taxon>Pseudomonadati</taxon>
        <taxon>Pseudomonadota</taxon>
        <taxon>Gammaproteobacteria</taxon>
        <taxon>Oceanospirillales</taxon>
        <taxon>Pleioneaceae</taxon>
        <taxon>Aliikangiella</taxon>
    </lineage>
</organism>
<dbReference type="RefSeq" id="WP_142891501.1">
    <property type="nucleotide sequence ID" value="NZ_ML660160.1"/>
</dbReference>
<evidence type="ECO:0000256" key="1">
    <source>
        <dbReference type="ARBA" id="ARBA00023015"/>
    </source>
</evidence>
<keyword evidence="5" id="KW-0812">Transmembrane</keyword>
<feature type="transmembrane region" description="Helical" evidence="5">
    <location>
        <begin position="97"/>
        <end position="117"/>
    </location>
</feature>
<proteinExistence type="predicted"/>
<feature type="transmembrane region" description="Helical" evidence="5">
    <location>
        <begin position="6"/>
        <end position="25"/>
    </location>
</feature>
<dbReference type="PANTHER" id="PTHR43280:SF29">
    <property type="entry name" value="ARAC-FAMILY TRANSCRIPTIONAL REGULATOR"/>
    <property type="match status" value="1"/>
</dbReference>
<dbReference type="SUPFAM" id="SSF46689">
    <property type="entry name" value="Homeodomain-like"/>
    <property type="match status" value="1"/>
</dbReference>
<keyword evidence="5" id="KW-1133">Transmembrane helix</keyword>
<dbReference type="SMART" id="SM00342">
    <property type="entry name" value="HTH_ARAC"/>
    <property type="match status" value="1"/>
</dbReference>
<dbReference type="Gene3D" id="1.10.10.60">
    <property type="entry name" value="Homeodomain-like"/>
    <property type="match status" value="2"/>
</dbReference>
<dbReference type="InterPro" id="IPR018060">
    <property type="entry name" value="HTH_AraC"/>
</dbReference>
<comment type="caution">
    <text evidence="7">The sequence shown here is derived from an EMBL/GenBank/DDBJ whole genome shotgun (WGS) entry which is preliminary data.</text>
</comment>
<dbReference type="Pfam" id="PF12833">
    <property type="entry name" value="HTH_18"/>
    <property type="match status" value="1"/>
</dbReference>